<feature type="compositionally biased region" description="Basic and acidic residues" evidence="1">
    <location>
        <begin position="1"/>
        <end position="17"/>
    </location>
</feature>
<evidence type="ECO:0000313" key="3">
    <source>
        <dbReference type="Proteomes" id="UP000649617"/>
    </source>
</evidence>
<feature type="compositionally biased region" description="Polar residues" evidence="1">
    <location>
        <begin position="32"/>
        <end position="43"/>
    </location>
</feature>
<sequence>DLFDLDKILQLHEEEKAPPPPPVVPESENNSAAISDSQETLQLGESEKEQPPTVSKPEHIAVGDADVEESPDTPAVRLQQEFPLLLIPSIISDSFANVSDDALKNLSAYASSRPFLSISQYVTLSDAPDNTRWSETLHAKLDGRSLPSDHRTLYVYDACSRYDRPALSGKTWRILPQLDESHFTNCIEALFEKKSDQNDVDECFFNANDMLLLKDGRRTVTSSKMVKNVRGVLKGRPSFPKKILNNPIRCVYTNQEFTKDGYVRKHSQKVCKGRISLPDPLENLFLLTKVSASTELRERKFLDLPGTNYTRSLQGLGLRSAQEAAVQVKRVAMAAMMKALGKPLAESDQGGTGADISVGSEKPAQDEEQQDPSAEIEADGVEWFGWAASECFWQEILHLYCGPGGVVRNRTAVVDFTPGCGLLALACARERIPYVAFCLPKQSEVLRQMLMLHIMLELVRGTNNGFSRRVLSRARSLNGSHSENGALAAEDIVRDGEGGN</sequence>
<keyword evidence="3" id="KW-1185">Reference proteome</keyword>
<evidence type="ECO:0000256" key="1">
    <source>
        <dbReference type="SAM" id="MobiDB-lite"/>
    </source>
</evidence>
<feature type="compositionally biased region" description="Basic and acidic residues" evidence="1">
    <location>
        <begin position="45"/>
        <end position="56"/>
    </location>
</feature>
<dbReference type="AlphaFoldDB" id="A0A812RW46"/>
<dbReference type="EMBL" id="CAJNIZ010021528">
    <property type="protein sequence ID" value="CAE7452764.1"/>
    <property type="molecule type" value="Genomic_DNA"/>
</dbReference>
<organism evidence="2 3">
    <name type="scientific">Symbiodinium pilosum</name>
    <name type="common">Dinoflagellate</name>
    <dbReference type="NCBI Taxonomy" id="2952"/>
    <lineage>
        <taxon>Eukaryota</taxon>
        <taxon>Sar</taxon>
        <taxon>Alveolata</taxon>
        <taxon>Dinophyceae</taxon>
        <taxon>Suessiales</taxon>
        <taxon>Symbiodiniaceae</taxon>
        <taxon>Symbiodinium</taxon>
    </lineage>
</organism>
<protein>
    <submittedName>
        <fullName evidence="2">YgeX protein</fullName>
    </submittedName>
</protein>
<dbReference type="OrthoDB" id="409669at2759"/>
<feature type="non-terminal residue" evidence="2">
    <location>
        <position position="1"/>
    </location>
</feature>
<comment type="caution">
    <text evidence="2">The sequence shown here is derived from an EMBL/GenBank/DDBJ whole genome shotgun (WGS) entry which is preliminary data.</text>
</comment>
<feature type="region of interest" description="Disordered" evidence="1">
    <location>
        <begin position="1"/>
        <end position="56"/>
    </location>
</feature>
<gene>
    <name evidence="2" type="primary">ygeX</name>
    <name evidence="2" type="ORF">SPIL2461_LOCUS11097</name>
</gene>
<dbReference type="Proteomes" id="UP000649617">
    <property type="component" value="Unassembled WGS sequence"/>
</dbReference>
<name>A0A812RW46_SYMPI</name>
<proteinExistence type="predicted"/>
<reference evidence="2" key="1">
    <citation type="submission" date="2021-02" db="EMBL/GenBank/DDBJ databases">
        <authorList>
            <person name="Dougan E. K."/>
            <person name="Rhodes N."/>
            <person name="Thang M."/>
            <person name="Chan C."/>
        </authorList>
    </citation>
    <scope>NUCLEOTIDE SEQUENCE</scope>
</reference>
<evidence type="ECO:0000313" key="2">
    <source>
        <dbReference type="EMBL" id="CAE7452764.1"/>
    </source>
</evidence>
<feature type="non-terminal residue" evidence="2">
    <location>
        <position position="500"/>
    </location>
</feature>
<accession>A0A812RW46</accession>
<feature type="region of interest" description="Disordered" evidence="1">
    <location>
        <begin position="344"/>
        <end position="374"/>
    </location>
</feature>